<dbReference type="OrthoDB" id="446495at2759"/>
<evidence type="ECO:0000313" key="3">
    <source>
        <dbReference type="Proteomes" id="UP000601435"/>
    </source>
</evidence>
<feature type="compositionally biased region" description="Low complexity" evidence="1">
    <location>
        <begin position="33"/>
        <end position="44"/>
    </location>
</feature>
<dbReference type="AlphaFoldDB" id="A0A813C365"/>
<name>A0A813C365_9DINO</name>
<feature type="compositionally biased region" description="Polar residues" evidence="1">
    <location>
        <begin position="105"/>
        <end position="115"/>
    </location>
</feature>
<gene>
    <name evidence="2" type="ORF">SNEC2469_LOCUS33469</name>
</gene>
<proteinExistence type="predicted"/>
<keyword evidence="3" id="KW-1185">Reference proteome</keyword>
<comment type="caution">
    <text evidence="2">The sequence shown here is derived from an EMBL/GenBank/DDBJ whole genome shotgun (WGS) entry which is preliminary data.</text>
</comment>
<feature type="region of interest" description="Disordered" evidence="1">
    <location>
        <begin position="1"/>
        <end position="54"/>
    </location>
</feature>
<feature type="region of interest" description="Disordered" evidence="1">
    <location>
        <begin position="102"/>
        <end position="126"/>
    </location>
</feature>
<sequence>APDPSSLTRPRQPPGGDGSDQEDVASPYSGPTSASKALAASLAAPKGSRSAEGMASVSLRDGFLSVSGLDAGGSLDLQGLLLEGLRESLANLTPAQLMAAGAQASMEQATETAESSAPRRVPRKRP</sequence>
<feature type="non-terminal residue" evidence="2">
    <location>
        <position position="1"/>
    </location>
</feature>
<evidence type="ECO:0000313" key="2">
    <source>
        <dbReference type="EMBL" id="CAE7939315.1"/>
    </source>
</evidence>
<protein>
    <submittedName>
        <fullName evidence="2">Uncharacterized protein</fullName>
    </submittedName>
</protein>
<dbReference type="Proteomes" id="UP000601435">
    <property type="component" value="Unassembled WGS sequence"/>
</dbReference>
<evidence type="ECO:0000256" key="1">
    <source>
        <dbReference type="SAM" id="MobiDB-lite"/>
    </source>
</evidence>
<reference evidence="2" key="1">
    <citation type="submission" date="2021-02" db="EMBL/GenBank/DDBJ databases">
        <authorList>
            <person name="Dougan E. K."/>
            <person name="Rhodes N."/>
            <person name="Thang M."/>
            <person name="Chan C."/>
        </authorList>
    </citation>
    <scope>NUCLEOTIDE SEQUENCE</scope>
</reference>
<dbReference type="EMBL" id="CAJNJA010088452">
    <property type="protein sequence ID" value="CAE7939315.1"/>
    <property type="molecule type" value="Genomic_DNA"/>
</dbReference>
<organism evidence="2 3">
    <name type="scientific">Symbiodinium necroappetens</name>
    <dbReference type="NCBI Taxonomy" id="1628268"/>
    <lineage>
        <taxon>Eukaryota</taxon>
        <taxon>Sar</taxon>
        <taxon>Alveolata</taxon>
        <taxon>Dinophyceae</taxon>
        <taxon>Suessiales</taxon>
        <taxon>Symbiodiniaceae</taxon>
        <taxon>Symbiodinium</taxon>
    </lineage>
</organism>
<accession>A0A813C365</accession>